<keyword evidence="2" id="KW-1185">Reference proteome</keyword>
<protein>
    <submittedName>
        <fullName evidence="1">CRISPR-associated protein Csc3</fullName>
    </submittedName>
</protein>
<reference evidence="1 2" key="1">
    <citation type="journal article" date="2015" name="Genome Announc.">
        <title>Draft Genome Sequence of Filamentous Marine Cyanobacterium Lyngbya confervoides Strain BDU141951.</title>
        <authorList>
            <person name="Chandrababunaidu M.M."/>
            <person name="Sen D."/>
            <person name="Tripathy S."/>
        </authorList>
    </citation>
    <scope>NUCLEOTIDE SEQUENCE [LARGE SCALE GENOMIC DNA]</scope>
    <source>
        <strain evidence="1 2">BDU141951</strain>
    </source>
</reference>
<evidence type="ECO:0000313" key="2">
    <source>
        <dbReference type="Proteomes" id="UP000031561"/>
    </source>
</evidence>
<organism evidence="1 2">
    <name type="scientific">Lyngbya confervoides BDU141951</name>
    <dbReference type="NCBI Taxonomy" id="1574623"/>
    <lineage>
        <taxon>Bacteria</taxon>
        <taxon>Bacillati</taxon>
        <taxon>Cyanobacteriota</taxon>
        <taxon>Cyanophyceae</taxon>
        <taxon>Oscillatoriophycideae</taxon>
        <taxon>Oscillatoriales</taxon>
        <taxon>Microcoleaceae</taxon>
        <taxon>Lyngbya</taxon>
    </lineage>
</organism>
<dbReference type="Proteomes" id="UP000031561">
    <property type="component" value="Unassembled WGS sequence"/>
</dbReference>
<dbReference type="RefSeq" id="WP_166281953.1">
    <property type="nucleotide sequence ID" value="NZ_JTHE03000054.1"/>
</dbReference>
<evidence type="ECO:0000313" key="1">
    <source>
        <dbReference type="EMBL" id="MCM1983099.1"/>
    </source>
</evidence>
<name>A0ABD4T3E5_9CYAN</name>
<dbReference type="EMBL" id="JTHE03000054">
    <property type="protein sequence ID" value="MCM1983099.1"/>
    <property type="molecule type" value="Genomic_DNA"/>
</dbReference>
<sequence>MLKQRRLLKQETQSLDEQYFSEIRPKLYELHGIHAQYGSRQGRSLAEHLDSACQFVLTVSKLAQVPDNKRVLILAATAVHDLNKLDKDGRNVKTLARDRTFLKAQLEEAGVADWVTTDEDLELVRRLIERHSGHSASDGMRFLPEDPNIKRWAAMLIGGDLYDLGIPEEQRIRKVETELTVALQRDTHLFKVGLAEDRGYLTALLLAACEEVLHDQGLATLSIDPDGQLLIGEHFPEEDLTLAIAQKWHRKINRVFSGNVEQLVKASKDGIKVDHQAVQQNPDAAIEQVDALLVKKFSGYKADKIAQDVQKYGGEAGAEALSAAEELGLLPISNAEDFAVSEGLKAAYLSYREAALSPKDAWDRIAEKVEFTPDQRMALEPFNAQYGRCLFAPKAVPQGQAAIAPLLRDSFQLRQTEDTSVPQELVAAVGQLLNIAHPSTWQGFAELTSYIEANPRLRCSLGPTSTASVEELISAKMPPETKVQSFSNRLPGGMSAEPKRRGDALSALGYQLLTVGANFPKASKQAPLYLHFALPKGSSVELQRIWKQFLQRTAETNEDGTVTVDELQLYRDNQLVFKANKVVGLALPKRPEFMHSTVTIPVLWGDVNHSLALLKSLRLALEMALALDVGFPFVLSANLGIEPSWDIFGRVEGIPSTLRPLLDSGQYLREGNLSKQDRQQQVTAETVLDRLRCLGQLSVAVASLTKKDDCLYDLATAAARPLDLYHVLLRWLLREQDDPNLEATWTRIKYPLTTLLESLMSEEHDRVSRYLKQAAHIAEVGKLRGSSFRRTAQAEPFSEFIKAIRARKSHMDWDTVFAALVQQYHNRLDRIREHGVGATKYEQISQYYGVLKDLFVEVYNSRPDRLLSDSKTLEAAYLFFLQEARKELKAQTEQQSAQA</sequence>
<dbReference type="AlphaFoldDB" id="A0ABD4T3E5"/>
<comment type="caution">
    <text evidence="1">The sequence shown here is derived from an EMBL/GenBank/DDBJ whole genome shotgun (WGS) entry which is preliminary data.</text>
</comment>
<proteinExistence type="predicted"/>
<accession>A0ABD4T3E5</accession>
<gene>
    <name evidence="1" type="ORF">QQ91_0009710</name>
</gene>